<keyword evidence="3" id="KW-1185">Reference proteome</keyword>
<feature type="transmembrane region" description="Helical" evidence="1">
    <location>
        <begin position="12"/>
        <end position="31"/>
    </location>
</feature>
<organism evidence="2 3">
    <name type="scientific">Pedobacter duraquae</name>
    <dbReference type="NCBI Taxonomy" id="425511"/>
    <lineage>
        <taxon>Bacteria</taxon>
        <taxon>Pseudomonadati</taxon>
        <taxon>Bacteroidota</taxon>
        <taxon>Sphingobacteriia</taxon>
        <taxon>Sphingobacteriales</taxon>
        <taxon>Sphingobacteriaceae</taxon>
        <taxon>Pedobacter</taxon>
    </lineage>
</organism>
<dbReference type="RefSeq" id="WP_133557708.1">
    <property type="nucleotide sequence ID" value="NZ_SNWM01000004.1"/>
</dbReference>
<reference evidence="2 3" key="1">
    <citation type="submission" date="2019-03" db="EMBL/GenBank/DDBJ databases">
        <title>Genomic Encyclopedia of Archaeal and Bacterial Type Strains, Phase II (KMG-II): from individual species to whole genera.</title>
        <authorList>
            <person name="Goeker M."/>
        </authorList>
    </citation>
    <scope>NUCLEOTIDE SEQUENCE [LARGE SCALE GENOMIC DNA]</scope>
    <source>
        <strain evidence="2 3">DSM 19034</strain>
    </source>
</reference>
<accession>A0A4R6IGL1</accession>
<feature type="transmembrane region" description="Helical" evidence="1">
    <location>
        <begin position="426"/>
        <end position="447"/>
    </location>
</feature>
<gene>
    <name evidence="2" type="ORF">CLV32_3503</name>
</gene>
<keyword evidence="1" id="KW-0812">Transmembrane</keyword>
<dbReference type="Proteomes" id="UP000295499">
    <property type="component" value="Unassembled WGS sequence"/>
</dbReference>
<feature type="transmembrane region" description="Helical" evidence="1">
    <location>
        <begin position="366"/>
        <end position="386"/>
    </location>
</feature>
<evidence type="ECO:0000313" key="2">
    <source>
        <dbReference type="EMBL" id="TDO20868.1"/>
    </source>
</evidence>
<dbReference type="EMBL" id="SNWM01000004">
    <property type="protein sequence ID" value="TDO20868.1"/>
    <property type="molecule type" value="Genomic_DNA"/>
</dbReference>
<protein>
    <submittedName>
        <fullName evidence="2">Uncharacterized protein</fullName>
    </submittedName>
</protein>
<feature type="transmembrane region" description="Helical" evidence="1">
    <location>
        <begin position="398"/>
        <end position="419"/>
    </location>
</feature>
<name>A0A4R6IGL1_9SPHI</name>
<feature type="transmembrane region" description="Helical" evidence="1">
    <location>
        <begin position="63"/>
        <end position="83"/>
    </location>
</feature>
<sequence length="451" mass="51823">MYDRLKNLLSPLFIVCLVLLIVNDFFLKAAFHNTLTGKLSDICGLFVFPIFWSVVFPKQKLSVFILTGVMFVFWKSEYASGLIEVLNMFNIQRTIDPTDMIALPVLLLAWFHINNRPQVLPGNSVLARLASLFIGVVTIFSFCATSQQRYVQSFDQPQYVLLQSSVIPNANLYDEFDFYKVGSLLVVKVNQVYILKPIRDDDYNKNRSIKELDQDVLERIADGVSLIPRGKITALSISTPQGTDSLRFNGGRLDGRFSRTKGGKRIIEGFYKMGQEDATWIINDSNSTNVIVQTFVNGERTSTKQFAQHKLISARKINTRADTIRNKYIQIGILVLIMVGIILLLVKNYRRNFPQQLNLKRVWKWLLCFISPIFVWLLHTGIRVLLMDFNQDIFETVATIVFIFMATCPLMCIVVFWIRLRKEMDIFLYCLLFGVLCSIWTTCGTLIELHN</sequence>
<feature type="transmembrane region" description="Helical" evidence="1">
    <location>
        <begin position="37"/>
        <end position="56"/>
    </location>
</feature>
<feature type="transmembrane region" description="Helical" evidence="1">
    <location>
        <begin position="328"/>
        <end position="346"/>
    </location>
</feature>
<proteinExistence type="predicted"/>
<dbReference type="AlphaFoldDB" id="A0A4R6IGL1"/>
<keyword evidence="1" id="KW-0472">Membrane</keyword>
<evidence type="ECO:0000313" key="3">
    <source>
        <dbReference type="Proteomes" id="UP000295499"/>
    </source>
</evidence>
<evidence type="ECO:0000256" key="1">
    <source>
        <dbReference type="SAM" id="Phobius"/>
    </source>
</evidence>
<comment type="caution">
    <text evidence="2">The sequence shown here is derived from an EMBL/GenBank/DDBJ whole genome shotgun (WGS) entry which is preliminary data.</text>
</comment>
<dbReference type="OrthoDB" id="660780at2"/>
<keyword evidence="1" id="KW-1133">Transmembrane helix</keyword>